<sequence length="237" mass="26138">MNSIIKQLLLFLGLLPVAGFVTHAPRSLTIQFKHKMGSRELQLFNESYVNPFGEPVTITRFKYYLSHFSITGTGQKETALSDKIFLIDESAPESKTLTFSISVTTPKSLSFVIGVDSSLNVSGVQTGSLDPLNGMFWTWNSGYIFARLEGKSDSSHAPAHLVNWDVGGFKTPFNASRKITLDLTPSTGPVITIEADLMKWFNAVHAIHIAQAPLCHQPGRLAMQLADNYSRMFSIAL</sequence>
<reference evidence="2 3" key="1">
    <citation type="submission" date="2016-04" db="EMBL/GenBank/DDBJ databases">
        <authorList>
            <person name="Chen L."/>
            <person name="Zhuang W."/>
            <person name="Wang G."/>
        </authorList>
    </citation>
    <scope>NUCLEOTIDE SEQUENCE [LARGE SCALE GENOMIC DNA]</scope>
    <source>
        <strain evidence="3">GR20</strain>
    </source>
</reference>
<dbReference type="RefSeq" id="WP_014219201.1">
    <property type="nucleotide sequence ID" value="NZ_LWBO01000017.1"/>
</dbReference>
<dbReference type="InterPro" id="IPR046863">
    <property type="entry name" value="MbnP-like_dom"/>
</dbReference>
<name>A0ABX3NVL8_9BACT</name>
<protein>
    <recommendedName>
        <fullName evidence="1">Copper-binding protein MbnP-like domain-containing protein</fullName>
    </recommendedName>
</protein>
<organism evidence="2 3">
    <name type="scientific">Niastella koreensis</name>
    <dbReference type="NCBI Taxonomy" id="354356"/>
    <lineage>
        <taxon>Bacteria</taxon>
        <taxon>Pseudomonadati</taxon>
        <taxon>Bacteroidota</taxon>
        <taxon>Chitinophagia</taxon>
        <taxon>Chitinophagales</taxon>
        <taxon>Chitinophagaceae</taxon>
        <taxon>Niastella</taxon>
    </lineage>
</organism>
<dbReference type="EMBL" id="LWBO01000017">
    <property type="protein sequence ID" value="OQP46076.1"/>
    <property type="molecule type" value="Genomic_DNA"/>
</dbReference>
<accession>A0ABX3NVL8</accession>
<feature type="domain" description="Copper-binding protein MbnP-like" evidence="1">
    <location>
        <begin position="26"/>
        <end position="216"/>
    </location>
</feature>
<evidence type="ECO:0000259" key="1">
    <source>
        <dbReference type="Pfam" id="PF20243"/>
    </source>
</evidence>
<dbReference type="Pfam" id="PF20243">
    <property type="entry name" value="MbnP"/>
    <property type="match status" value="1"/>
</dbReference>
<proteinExistence type="predicted"/>
<keyword evidence="3" id="KW-1185">Reference proteome</keyword>
<gene>
    <name evidence="2" type="ORF">A4D02_32315</name>
</gene>
<dbReference type="Proteomes" id="UP000192277">
    <property type="component" value="Unassembled WGS sequence"/>
</dbReference>
<comment type="caution">
    <text evidence="2">The sequence shown here is derived from an EMBL/GenBank/DDBJ whole genome shotgun (WGS) entry which is preliminary data.</text>
</comment>
<evidence type="ECO:0000313" key="3">
    <source>
        <dbReference type="Proteomes" id="UP000192277"/>
    </source>
</evidence>
<evidence type="ECO:0000313" key="2">
    <source>
        <dbReference type="EMBL" id="OQP46076.1"/>
    </source>
</evidence>